<sequence length="161" mass="17359">MIRLAAPADLPRIVEIYNAAIPGRLATADTEPVTVEARRAWFEKHGPRRPIWVDERDGEVIGWASLTDFYGRPAYGATAELSIYVAPEAQRRGVARALVAHAVAASPALGLTTLLGFVFGHNAPSLALLGGFGFVRWGHLPRVAVLEGVERDLDIVGLRLG</sequence>
<evidence type="ECO:0000313" key="5">
    <source>
        <dbReference type="Proteomes" id="UP000503640"/>
    </source>
</evidence>
<dbReference type="InterPro" id="IPR016181">
    <property type="entry name" value="Acyl_CoA_acyltransferase"/>
</dbReference>
<dbReference type="PROSITE" id="PS51186">
    <property type="entry name" value="GNAT"/>
    <property type="match status" value="1"/>
</dbReference>
<reference evidence="5" key="1">
    <citation type="journal article" date="2020" name="Appl. Environ. Microbiol.">
        <title>Diazotrophic Anaeromyxobacter Isolates from Soils.</title>
        <authorList>
            <person name="Masuda Y."/>
            <person name="Yamanaka H."/>
            <person name="Xu Z.X."/>
            <person name="Shiratori Y."/>
            <person name="Aono T."/>
            <person name="Amachi S."/>
            <person name="Senoo K."/>
            <person name="Itoh H."/>
        </authorList>
    </citation>
    <scope>NUCLEOTIDE SEQUENCE [LARGE SCALE GENOMIC DNA]</scope>
    <source>
        <strain evidence="5">R267</strain>
    </source>
</reference>
<keyword evidence="5" id="KW-1185">Reference proteome</keyword>
<dbReference type="Gene3D" id="3.40.630.30">
    <property type="match status" value="1"/>
</dbReference>
<evidence type="ECO:0000256" key="2">
    <source>
        <dbReference type="ARBA" id="ARBA00023315"/>
    </source>
</evidence>
<evidence type="ECO:0000259" key="3">
    <source>
        <dbReference type="PROSITE" id="PS51186"/>
    </source>
</evidence>
<feature type="domain" description="N-acetyltransferase" evidence="3">
    <location>
        <begin position="1"/>
        <end position="152"/>
    </location>
</feature>
<gene>
    <name evidence="4" type="ORF">AMYX_32950</name>
</gene>
<dbReference type="SUPFAM" id="SSF55729">
    <property type="entry name" value="Acyl-CoA N-acyltransferases (Nat)"/>
    <property type="match status" value="1"/>
</dbReference>
<dbReference type="Proteomes" id="UP000503640">
    <property type="component" value="Unassembled WGS sequence"/>
</dbReference>
<dbReference type="RefSeq" id="WP_176067220.1">
    <property type="nucleotide sequence ID" value="NZ_BJTG01000008.1"/>
</dbReference>
<dbReference type="AlphaFoldDB" id="A0A7I9VQ67"/>
<accession>A0A7I9VQ67</accession>
<keyword evidence="1 4" id="KW-0808">Transferase</keyword>
<evidence type="ECO:0000256" key="1">
    <source>
        <dbReference type="ARBA" id="ARBA00022679"/>
    </source>
</evidence>
<dbReference type="PANTHER" id="PTHR43072:SF23">
    <property type="entry name" value="UPF0039 PROTEIN C11D3.02C"/>
    <property type="match status" value="1"/>
</dbReference>
<dbReference type="GO" id="GO:0016747">
    <property type="term" value="F:acyltransferase activity, transferring groups other than amino-acyl groups"/>
    <property type="evidence" value="ECO:0007669"/>
    <property type="project" value="InterPro"/>
</dbReference>
<proteinExistence type="predicted"/>
<evidence type="ECO:0000313" key="4">
    <source>
        <dbReference type="EMBL" id="GEJ58554.1"/>
    </source>
</evidence>
<protein>
    <submittedName>
        <fullName evidence="4">Phosphinothricin acetyltransferase</fullName>
    </submittedName>
</protein>
<dbReference type="EMBL" id="BJTG01000008">
    <property type="protein sequence ID" value="GEJ58554.1"/>
    <property type="molecule type" value="Genomic_DNA"/>
</dbReference>
<dbReference type="CDD" id="cd04301">
    <property type="entry name" value="NAT_SF"/>
    <property type="match status" value="1"/>
</dbReference>
<keyword evidence="2" id="KW-0012">Acyltransferase</keyword>
<comment type="caution">
    <text evidence="4">The sequence shown here is derived from an EMBL/GenBank/DDBJ whole genome shotgun (WGS) entry which is preliminary data.</text>
</comment>
<name>A0A7I9VQ67_9BACT</name>
<dbReference type="Pfam" id="PF00583">
    <property type="entry name" value="Acetyltransf_1"/>
    <property type="match status" value="1"/>
</dbReference>
<dbReference type="InterPro" id="IPR000182">
    <property type="entry name" value="GNAT_dom"/>
</dbReference>
<dbReference type="PANTHER" id="PTHR43072">
    <property type="entry name" value="N-ACETYLTRANSFERASE"/>
    <property type="match status" value="1"/>
</dbReference>
<organism evidence="4 5">
    <name type="scientific">Anaeromyxobacter diazotrophicus</name>
    <dbReference type="NCBI Taxonomy" id="2590199"/>
    <lineage>
        <taxon>Bacteria</taxon>
        <taxon>Pseudomonadati</taxon>
        <taxon>Myxococcota</taxon>
        <taxon>Myxococcia</taxon>
        <taxon>Myxococcales</taxon>
        <taxon>Cystobacterineae</taxon>
        <taxon>Anaeromyxobacteraceae</taxon>
        <taxon>Anaeromyxobacter</taxon>
    </lineage>
</organism>